<dbReference type="InterPro" id="IPR032710">
    <property type="entry name" value="NTF2-like_dom_sf"/>
</dbReference>
<organism evidence="3 4">
    <name type="scientific">Sphingomonas pseudosanguinis</name>
    <dbReference type="NCBI Taxonomy" id="413712"/>
    <lineage>
        <taxon>Bacteria</taxon>
        <taxon>Pseudomonadati</taxon>
        <taxon>Pseudomonadota</taxon>
        <taxon>Alphaproteobacteria</taxon>
        <taxon>Sphingomonadales</taxon>
        <taxon>Sphingomonadaceae</taxon>
        <taxon>Sphingomonas</taxon>
    </lineage>
</organism>
<accession>A0A7W6F2Z4</accession>
<sequence length="263" mass="27492">MRMITSNRARAWIAACALLPLLAACGNGGESRDETYTVRTPGPTPSASPTNAEVPGPAPASGATAQPISRPAEPKGVLACSAERGQAAAQRLVKICTSVSPATHPPCNVANSCALIEDEIARSCALLGNDAATTPGCSVDSRSDAAAAGVVRRYYAAINAHDYATAWQQWGPDGRPGQRFADFQKGFADTRATRVTIGRTGPSEGAAGSVYATIPVTVDAQLDNGRQQRFTGQYVVRRVNDVDGSSAEQRRWHIDSATLKPVG</sequence>
<feature type="signal peptide" evidence="2">
    <location>
        <begin position="1"/>
        <end position="26"/>
    </location>
</feature>
<dbReference type="AlphaFoldDB" id="A0A7W6F2Z4"/>
<dbReference type="Proteomes" id="UP000538670">
    <property type="component" value="Unassembled WGS sequence"/>
</dbReference>
<dbReference type="PROSITE" id="PS51257">
    <property type="entry name" value="PROKAR_LIPOPROTEIN"/>
    <property type="match status" value="1"/>
</dbReference>
<keyword evidence="2" id="KW-0732">Signal</keyword>
<feature type="chain" id="PRO_5030953029" description="Lipoprotein" evidence="2">
    <location>
        <begin position="27"/>
        <end position="263"/>
    </location>
</feature>
<evidence type="ECO:0000256" key="2">
    <source>
        <dbReference type="SAM" id="SignalP"/>
    </source>
</evidence>
<evidence type="ECO:0000256" key="1">
    <source>
        <dbReference type="SAM" id="MobiDB-lite"/>
    </source>
</evidence>
<evidence type="ECO:0000313" key="4">
    <source>
        <dbReference type="Proteomes" id="UP000538670"/>
    </source>
</evidence>
<feature type="region of interest" description="Disordered" evidence="1">
    <location>
        <begin position="30"/>
        <end position="70"/>
    </location>
</feature>
<proteinExistence type="predicted"/>
<protein>
    <recommendedName>
        <fullName evidence="5">Lipoprotein</fullName>
    </recommendedName>
</protein>
<dbReference type="EMBL" id="JACIDH010000006">
    <property type="protein sequence ID" value="MBB3879466.1"/>
    <property type="molecule type" value="Genomic_DNA"/>
</dbReference>
<dbReference type="SUPFAM" id="SSF54427">
    <property type="entry name" value="NTF2-like"/>
    <property type="match status" value="1"/>
</dbReference>
<evidence type="ECO:0008006" key="5">
    <source>
        <dbReference type="Google" id="ProtNLM"/>
    </source>
</evidence>
<comment type="caution">
    <text evidence="3">The sequence shown here is derived from an EMBL/GenBank/DDBJ whole genome shotgun (WGS) entry which is preliminary data.</text>
</comment>
<keyword evidence="4" id="KW-1185">Reference proteome</keyword>
<reference evidence="3 4" key="1">
    <citation type="submission" date="2020-08" db="EMBL/GenBank/DDBJ databases">
        <title>Genomic Encyclopedia of Type Strains, Phase IV (KMG-IV): sequencing the most valuable type-strain genomes for metagenomic binning, comparative biology and taxonomic classification.</title>
        <authorList>
            <person name="Goeker M."/>
        </authorList>
    </citation>
    <scope>NUCLEOTIDE SEQUENCE [LARGE SCALE GENOMIC DNA]</scope>
    <source>
        <strain evidence="3 4">DSM 19512</strain>
    </source>
</reference>
<gene>
    <name evidence="3" type="ORF">GGR48_001893</name>
</gene>
<name>A0A7W6F2Z4_9SPHN</name>
<evidence type="ECO:0000313" key="3">
    <source>
        <dbReference type="EMBL" id="MBB3879466.1"/>
    </source>
</evidence>